<keyword evidence="2" id="KW-1185">Reference proteome</keyword>
<reference evidence="2" key="1">
    <citation type="journal article" date="2022" name="Mol. Ecol. Resour.">
        <title>The genomes of chicory, endive, great burdock and yacon provide insights into Asteraceae palaeo-polyploidization history and plant inulin production.</title>
        <authorList>
            <person name="Fan W."/>
            <person name="Wang S."/>
            <person name="Wang H."/>
            <person name="Wang A."/>
            <person name="Jiang F."/>
            <person name="Liu H."/>
            <person name="Zhao H."/>
            <person name="Xu D."/>
            <person name="Zhang Y."/>
        </authorList>
    </citation>
    <scope>NUCLEOTIDE SEQUENCE [LARGE SCALE GENOMIC DNA]</scope>
    <source>
        <strain evidence="2">cv. Niubang</strain>
    </source>
</reference>
<comment type="caution">
    <text evidence="1">The sequence shown here is derived from an EMBL/GenBank/DDBJ whole genome shotgun (WGS) entry which is preliminary data.</text>
</comment>
<evidence type="ECO:0000313" key="2">
    <source>
        <dbReference type="Proteomes" id="UP001055879"/>
    </source>
</evidence>
<reference evidence="1 2" key="2">
    <citation type="journal article" date="2022" name="Mol. Ecol. Resour.">
        <title>The genomes of chicory, endive, great burdock and yacon provide insights into Asteraceae paleo-polyploidization history and plant inulin production.</title>
        <authorList>
            <person name="Fan W."/>
            <person name="Wang S."/>
            <person name="Wang H."/>
            <person name="Wang A."/>
            <person name="Jiang F."/>
            <person name="Liu H."/>
            <person name="Zhao H."/>
            <person name="Xu D."/>
            <person name="Zhang Y."/>
        </authorList>
    </citation>
    <scope>NUCLEOTIDE SEQUENCE [LARGE SCALE GENOMIC DNA]</scope>
    <source>
        <strain evidence="2">cv. Niubang</strain>
    </source>
</reference>
<organism evidence="1 2">
    <name type="scientific">Arctium lappa</name>
    <name type="common">Greater burdock</name>
    <name type="synonym">Lappa major</name>
    <dbReference type="NCBI Taxonomy" id="4217"/>
    <lineage>
        <taxon>Eukaryota</taxon>
        <taxon>Viridiplantae</taxon>
        <taxon>Streptophyta</taxon>
        <taxon>Embryophyta</taxon>
        <taxon>Tracheophyta</taxon>
        <taxon>Spermatophyta</taxon>
        <taxon>Magnoliopsida</taxon>
        <taxon>eudicotyledons</taxon>
        <taxon>Gunneridae</taxon>
        <taxon>Pentapetalae</taxon>
        <taxon>asterids</taxon>
        <taxon>campanulids</taxon>
        <taxon>Asterales</taxon>
        <taxon>Asteraceae</taxon>
        <taxon>Carduoideae</taxon>
        <taxon>Cardueae</taxon>
        <taxon>Arctiinae</taxon>
        <taxon>Arctium</taxon>
    </lineage>
</organism>
<dbReference type="EMBL" id="CM042049">
    <property type="protein sequence ID" value="KAI3745982.1"/>
    <property type="molecule type" value="Genomic_DNA"/>
</dbReference>
<dbReference type="Proteomes" id="UP001055879">
    <property type="component" value="Linkage Group LG03"/>
</dbReference>
<protein>
    <submittedName>
        <fullName evidence="1">Uncharacterized protein</fullName>
    </submittedName>
</protein>
<accession>A0ACB9DHG7</accession>
<sequence length="162" mass="17772">MPKNDTYRVVLKNCQLHKYYTLAVLEGQWGWLYFVTLRISGTLTPLVSYGGSSTSSYGRASTSSYGGDAMLSIPVSTTIQIAPQVDDQPRLACKKMSGKHLTSPHAALPPTISPPIRRLSKARTRRTTTATSTSTLSVSTVAALWHRDLLPHIGLRAYRPIL</sequence>
<evidence type="ECO:0000313" key="1">
    <source>
        <dbReference type="EMBL" id="KAI3745982.1"/>
    </source>
</evidence>
<gene>
    <name evidence="1" type="ORF">L6452_08397</name>
</gene>
<name>A0ACB9DHG7_ARCLA</name>
<proteinExistence type="predicted"/>